<evidence type="ECO:0000256" key="1">
    <source>
        <dbReference type="SAM" id="MobiDB-lite"/>
    </source>
</evidence>
<comment type="caution">
    <text evidence="2">The sequence shown here is derived from an EMBL/GenBank/DDBJ whole genome shotgun (WGS) entry which is preliminary data.</text>
</comment>
<feature type="non-terminal residue" evidence="2">
    <location>
        <position position="100"/>
    </location>
</feature>
<feature type="compositionally biased region" description="Polar residues" evidence="1">
    <location>
        <begin position="75"/>
        <end position="86"/>
    </location>
</feature>
<proteinExistence type="predicted"/>
<reference evidence="2 3" key="1">
    <citation type="submission" date="2021-06" db="EMBL/GenBank/DDBJ databases">
        <authorList>
            <person name="Kallberg Y."/>
            <person name="Tangrot J."/>
            <person name="Rosling A."/>
        </authorList>
    </citation>
    <scope>NUCLEOTIDE SEQUENCE [LARGE SCALE GENOMIC DNA]</scope>
    <source>
        <strain evidence="2 3">120-4 pot B 10/14</strain>
    </source>
</reference>
<organism evidence="2 3">
    <name type="scientific">Gigaspora margarita</name>
    <dbReference type="NCBI Taxonomy" id="4874"/>
    <lineage>
        <taxon>Eukaryota</taxon>
        <taxon>Fungi</taxon>
        <taxon>Fungi incertae sedis</taxon>
        <taxon>Mucoromycota</taxon>
        <taxon>Glomeromycotina</taxon>
        <taxon>Glomeromycetes</taxon>
        <taxon>Diversisporales</taxon>
        <taxon>Gigasporaceae</taxon>
        <taxon>Gigaspora</taxon>
    </lineage>
</organism>
<dbReference type="EMBL" id="CAJVQB010045519">
    <property type="protein sequence ID" value="CAG8832526.1"/>
    <property type="molecule type" value="Genomic_DNA"/>
</dbReference>
<feature type="compositionally biased region" description="Polar residues" evidence="1">
    <location>
        <begin position="20"/>
        <end position="35"/>
    </location>
</feature>
<evidence type="ECO:0000313" key="2">
    <source>
        <dbReference type="EMBL" id="CAG8832526.1"/>
    </source>
</evidence>
<evidence type="ECO:0000313" key="3">
    <source>
        <dbReference type="Proteomes" id="UP000789901"/>
    </source>
</evidence>
<sequence>MAEVSKNSSSSISNSNANNDMISTNLNETESQPNNNSFTFLYEKLSSEKEVDSESNTVSRILNKEIEPTLKSEFSELSSGSDQQISCKKKNKDSEFSETK</sequence>
<dbReference type="Proteomes" id="UP000789901">
    <property type="component" value="Unassembled WGS sequence"/>
</dbReference>
<protein>
    <submittedName>
        <fullName evidence="2">39787_t:CDS:1</fullName>
    </submittedName>
</protein>
<name>A0ABN7WJA4_GIGMA</name>
<feature type="region of interest" description="Disordered" evidence="1">
    <location>
        <begin position="1"/>
        <end position="35"/>
    </location>
</feature>
<keyword evidence="3" id="KW-1185">Reference proteome</keyword>
<feature type="region of interest" description="Disordered" evidence="1">
    <location>
        <begin position="73"/>
        <end position="100"/>
    </location>
</feature>
<feature type="compositionally biased region" description="Low complexity" evidence="1">
    <location>
        <begin position="1"/>
        <end position="19"/>
    </location>
</feature>
<gene>
    <name evidence="2" type="ORF">GMARGA_LOCUS31099</name>
</gene>
<accession>A0ABN7WJA4</accession>